<name>A0A1D2NF74_ORCCI</name>
<dbReference type="Pfam" id="PF08434">
    <property type="entry name" value="CLCA"/>
    <property type="match status" value="2"/>
</dbReference>
<dbReference type="InterPro" id="IPR013642">
    <property type="entry name" value="CLCA_N"/>
</dbReference>
<dbReference type="PANTHER" id="PTHR13361:SF1">
    <property type="entry name" value="WW DOMAIN-BINDING PROTEIN 11"/>
    <property type="match status" value="1"/>
</dbReference>
<comment type="caution">
    <text evidence="4">The sequence shown here is derived from an EMBL/GenBank/DDBJ whole genome shotgun (WGS) entry which is preliminary data.</text>
</comment>
<feature type="domain" description="Calcium-activated chloride channel N-terminal" evidence="3">
    <location>
        <begin position="956"/>
        <end position="1219"/>
    </location>
</feature>
<keyword evidence="2" id="KW-0472">Membrane</keyword>
<gene>
    <name evidence="4" type="ORF">Ocin01_02903</name>
</gene>
<dbReference type="GO" id="GO:0005681">
    <property type="term" value="C:spliceosomal complex"/>
    <property type="evidence" value="ECO:0007669"/>
    <property type="project" value="TreeGrafter"/>
</dbReference>
<evidence type="ECO:0000256" key="1">
    <source>
        <dbReference type="SAM" id="MobiDB-lite"/>
    </source>
</evidence>
<evidence type="ECO:0000256" key="2">
    <source>
        <dbReference type="SAM" id="Phobius"/>
    </source>
</evidence>
<evidence type="ECO:0000313" key="4">
    <source>
        <dbReference type="EMBL" id="ODN03755.1"/>
    </source>
</evidence>
<feature type="region of interest" description="Disordered" evidence="1">
    <location>
        <begin position="1837"/>
        <end position="1901"/>
    </location>
</feature>
<dbReference type="Proteomes" id="UP000094527">
    <property type="component" value="Unassembled WGS sequence"/>
</dbReference>
<accession>A0A1D2NF74</accession>
<feature type="transmembrane region" description="Helical" evidence="2">
    <location>
        <begin position="1908"/>
        <end position="1930"/>
    </location>
</feature>
<evidence type="ECO:0000259" key="3">
    <source>
        <dbReference type="Pfam" id="PF08434"/>
    </source>
</evidence>
<dbReference type="STRING" id="48709.A0A1D2NF74"/>
<feature type="domain" description="Calcium-activated chloride channel N-terminal" evidence="3">
    <location>
        <begin position="29"/>
        <end position="249"/>
    </location>
</feature>
<feature type="compositionally biased region" description="Low complexity" evidence="1">
    <location>
        <begin position="889"/>
        <end position="947"/>
    </location>
</feature>
<protein>
    <submittedName>
        <fullName evidence="4">Calcium-activated chloride channel regulator 1</fullName>
    </submittedName>
</protein>
<feature type="region of interest" description="Disordered" evidence="1">
    <location>
        <begin position="1032"/>
        <end position="1053"/>
    </location>
</feature>
<dbReference type="OrthoDB" id="687730at2759"/>
<feature type="compositionally biased region" description="Polar residues" evidence="1">
    <location>
        <begin position="859"/>
        <end position="888"/>
    </location>
</feature>
<keyword evidence="2" id="KW-0812">Transmembrane</keyword>
<feature type="compositionally biased region" description="Polar residues" evidence="1">
    <location>
        <begin position="1032"/>
        <end position="1041"/>
    </location>
</feature>
<dbReference type="PANTHER" id="PTHR13361">
    <property type="entry name" value="WW DOMAIN-BINDING PROTEIN 11"/>
    <property type="match status" value="1"/>
</dbReference>
<reference evidence="4 5" key="1">
    <citation type="journal article" date="2016" name="Genome Biol. Evol.">
        <title>Gene Family Evolution Reflects Adaptation to Soil Environmental Stressors in the Genome of the Collembolan Orchesella cincta.</title>
        <authorList>
            <person name="Faddeeva-Vakhrusheva A."/>
            <person name="Derks M.F."/>
            <person name="Anvar S.Y."/>
            <person name="Agamennone V."/>
            <person name="Suring W."/>
            <person name="Smit S."/>
            <person name="van Straalen N.M."/>
            <person name="Roelofs D."/>
        </authorList>
    </citation>
    <scope>NUCLEOTIDE SEQUENCE [LARGE SCALE GENOMIC DNA]</scope>
    <source>
        <tissue evidence="4">Mixed pool</tissue>
    </source>
</reference>
<keyword evidence="5" id="KW-1185">Reference proteome</keyword>
<organism evidence="4 5">
    <name type="scientific">Orchesella cincta</name>
    <name type="common">Springtail</name>
    <name type="synonym">Podura cincta</name>
    <dbReference type="NCBI Taxonomy" id="48709"/>
    <lineage>
        <taxon>Eukaryota</taxon>
        <taxon>Metazoa</taxon>
        <taxon>Ecdysozoa</taxon>
        <taxon>Arthropoda</taxon>
        <taxon>Hexapoda</taxon>
        <taxon>Collembola</taxon>
        <taxon>Entomobryomorpha</taxon>
        <taxon>Entomobryoidea</taxon>
        <taxon>Orchesellidae</taxon>
        <taxon>Orchesellinae</taxon>
        <taxon>Orchesella</taxon>
    </lineage>
</organism>
<evidence type="ECO:0000313" key="5">
    <source>
        <dbReference type="Proteomes" id="UP000094527"/>
    </source>
</evidence>
<feature type="region of interest" description="Disordered" evidence="1">
    <location>
        <begin position="858"/>
        <end position="949"/>
    </location>
</feature>
<feature type="compositionally biased region" description="Low complexity" evidence="1">
    <location>
        <begin position="1837"/>
        <end position="1894"/>
    </location>
</feature>
<dbReference type="EMBL" id="LJIJ01000064">
    <property type="protein sequence ID" value="ODN03755.1"/>
    <property type="molecule type" value="Genomic_DNA"/>
</dbReference>
<keyword evidence="2" id="KW-1133">Transmembrane helix</keyword>
<sequence>MLSRHLKGLLFSRLYAELRRFKSSFRVFSNRMWVTTKSRFYLKSVDLLVPSHWNADSALSATTQSFQIADVRLSPNVTYPHAENPNVCGQPGNFIELPDSFFNVANSGPYGLHWKSLLHTWALYRWGVHAEHGYVGDSKFPYAQRDLHSQEWAVTGCSDEKIAGRFLDITNPDSSCESDSSLPNTCRFVPETSGQNATTSLMHFHWVESVTDFCDENNHDKYAANKQNALCDHKSIWEVIRETPDYLAVTAQRNQSAPNVVFKTVKHSATPLFYVLLDRGLVQAPIAIANKVPRALATFITNNALRPTVAAIGAYPGPDNSPLSDLVDWSEIGTNTNAFLEAIGYLRADGPRARDFSRALVAVANKIKQKNHPNGAVVLLVKYGADVANFGNYLPESEVLNAFNEGNIIFNALELNFPNHTGFSHLGNVARGTGGGYTVVDNTGEVEMNINNVLGYVRRTLLTEYTKLYRDWKILRKESMGVASTIPVPEDIKGALEIFVSSSNPNLSQSNFTVTGDNYGAPNPSQLSFTYRRTLDWNEAGSKYTYKLDVPRAQLNGSNQVNVRLACTNGACSSNVLARAEFTGETTRVKIDVLTSLENGHANLSSGQPITIYSKITKNGLPVRDAIVIATLTETNSLRVHSFRLNDDGEGSPDVQQLDGIYSAYFAPEYDGSYRLSVNVEGNPTWRSKRSTTKLEESSFIRLLPIDQGDVGCGAGNCDAEVIEGSFSQTVELTATISVVQASAYIPQPTKIFNLVPVDRPDLNQVHLYWQSPFIPGRLQSVTSYEMRSASTRADLVSNFANQTLVPLPPNFRPKQPGYPETFQIPRPTSTTYFAIRSIYRGRESTLSNVASYIVITPTDPTEPTTLRKTGSNKIHSKVPTTYTIQVRPTTPSGPTTTPSGPTTTPSGPTTTSSGPTDETTPIGETSTTAPPSDSSTTEPSSTTAAAVIRSSESSITLNENGGYNIVLAFDENLPEPTSGGGSFIVENVKTLFETFSPKLWEATKGRFYVESVDILVPSSWNVENSTDATTQSYDQASVRVSPTAERPYTENPNACGKPGQFIELPLEFLNSSEPGPYGPHWKALLNLFATYRWGVHEEHGYVGDIRFPYVYKNLSSNEWSVTGCSDQPVDGLFVDFGIETPQVCSELETLNSSSTCRFYPISTTATTSLMHFHWIESVVNFCDESNHDKLSPNPHNSKCDHKSVWEVLRETEDYKAVTSPINSTIPEVAFKVVRHNPKPVLYILLDRGKIQGSLALAQIIPRGIINFLADPRRASNVAAVSSFPGRNNDVIQRDVAWSTIGLEIDRFADVIGNLRVDGPLERDISQAIFAAVDDIKAKAHPNGAVMLVIKYGADVNNFGNYLPESDIIQALNEAGIIFNSIELGIEESGSSPVAHIAELARQTDGMYTTLMHNGVAENSVRFVTNYLHQILDEHFNDLTKNFRTVVKTTVTSGSAVNFRVPPSSANQTGTEKVQIYFSTVDGSLIKQNFTVMGASSTGGWGPLANVNFKKSQDWSVERSKWTYLLELRSSAPFAEISIQACNTCQGTYLIRTDIRSETTENVTITTFTNLDETSTDLSNNEPIIIYAKVLKSGITVVNALVDAVITDTATNSRQEVRLLDYGEDSPPDEFEQDGIYSGYFVPNRDGNFSVSVTVRGDYHVIKAKMAAILQRNSRLLPIDQLDGMECHGASCKVENLPQDFTATSELGVRIRINGTTSYIPSPTKVTSFVVFPAASQPSMLSLSWAAPTVPGRPLESASSYEIRKSTSPAALIGDFENQELVPLLPTFVPGAPGYWQTHSIPRPTVTTYYALRSSYRGTNSKISDVKAFEFVGVPEETTATSTTSGSTPDSSTSTTTSESTPTGSDTTTTSSWPTTANPSSASPPSSSSSTTPAPEEDKPFHKTGGGIALITILVVAAVAAIAAGIFYFWRKRNTDKVKINPPPETQVRASV</sequence>
<proteinExistence type="predicted"/>
<dbReference type="OMA" id="SLMHFHW"/>